<dbReference type="Proteomes" id="UP000447434">
    <property type="component" value="Chromosome 1"/>
</dbReference>
<dbReference type="EMBL" id="WOCE01000001">
    <property type="protein sequence ID" value="KAE9621209.1"/>
    <property type="molecule type" value="Genomic_DNA"/>
</dbReference>
<protein>
    <submittedName>
        <fullName evidence="1">Uncharacterized protein</fullName>
    </submittedName>
</protein>
<evidence type="ECO:0000313" key="2">
    <source>
        <dbReference type="Proteomes" id="UP000447434"/>
    </source>
</evidence>
<sequence length="40" mass="4461">MTPFRAYGGPDRRELLFLFGFDDLVASMAARRIGCVSRPA</sequence>
<gene>
    <name evidence="1" type="ORF">Lalb_Chr01g0011221</name>
</gene>
<accession>A0A6A4R575</accession>
<evidence type="ECO:0000313" key="1">
    <source>
        <dbReference type="EMBL" id="KAE9621209.1"/>
    </source>
</evidence>
<proteinExistence type="predicted"/>
<reference evidence="2" key="1">
    <citation type="journal article" date="2020" name="Nat. Commun.">
        <title>Genome sequence of the cluster root forming white lupin.</title>
        <authorList>
            <person name="Hufnagel B."/>
            <person name="Marques A."/>
            <person name="Soriano A."/>
            <person name="Marques L."/>
            <person name="Divol F."/>
            <person name="Doumas P."/>
            <person name="Sallet E."/>
            <person name="Mancinotti D."/>
            <person name="Carrere S."/>
            <person name="Marande W."/>
            <person name="Arribat S."/>
            <person name="Keller J."/>
            <person name="Huneau C."/>
            <person name="Blein T."/>
            <person name="Aime D."/>
            <person name="Laguerre M."/>
            <person name="Taylor J."/>
            <person name="Schubert V."/>
            <person name="Nelson M."/>
            <person name="Geu-Flores F."/>
            <person name="Crespi M."/>
            <person name="Gallardo-Guerrero K."/>
            <person name="Delaux P.-M."/>
            <person name="Salse J."/>
            <person name="Berges H."/>
            <person name="Guyot R."/>
            <person name="Gouzy J."/>
            <person name="Peret B."/>
        </authorList>
    </citation>
    <scope>NUCLEOTIDE SEQUENCE [LARGE SCALE GENOMIC DNA]</scope>
    <source>
        <strain evidence="2">cv. Amiga</strain>
    </source>
</reference>
<keyword evidence="2" id="KW-1185">Reference proteome</keyword>
<comment type="caution">
    <text evidence="1">The sequence shown here is derived from an EMBL/GenBank/DDBJ whole genome shotgun (WGS) entry which is preliminary data.</text>
</comment>
<dbReference type="AlphaFoldDB" id="A0A6A4R575"/>
<organism evidence="1 2">
    <name type="scientific">Lupinus albus</name>
    <name type="common">White lupine</name>
    <name type="synonym">Lupinus termis</name>
    <dbReference type="NCBI Taxonomy" id="3870"/>
    <lineage>
        <taxon>Eukaryota</taxon>
        <taxon>Viridiplantae</taxon>
        <taxon>Streptophyta</taxon>
        <taxon>Embryophyta</taxon>
        <taxon>Tracheophyta</taxon>
        <taxon>Spermatophyta</taxon>
        <taxon>Magnoliopsida</taxon>
        <taxon>eudicotyledons</taxon>
        <taxon>Gunneridae</taxon>
        <taxon>Pentapetalae</taxon>
        <taxon>rosids</taxon>
        <taxon>fabids</taxon>
        <taxon>Fabales</taxon>
        <taxon>Fabaceae</taxon>
        <taxon>Papilionoideae</taxon>
        <taxon>50 kb inversion clade</taxon>
        <taxon>genistoids sensu lato</taxon>
        <taxon>core genistoids</taxon>
        <taxon>Genisteae</taxon>
        <taxon>Lupinus</taxon>
    </lineage>
</organism>
<name>A0A6A4R575_LUPAL</name>